<dbReference type="EMBL" id="AP028913">
    <property type="protein sequence ID" value="BES94959.1"/>
    <property type="molecule type" value="Genomic_DNA"/>
</dbReference>
<sequence>MPTGMAAEVLQTPSKYLSEEVSSLLPAAKSDSFLIRLTARPFSLYTIKCNTAFPQQNEFYEELTRTLRNTLKTARNRTYRVRVSLLKSQVINTESIKLLVWGRRKCLYEAFIFDVPRGQEPLSNQSTSYYFMAVMRAEYEWMSKIAFAFVERSFLCIIMPIIASNRQLNFLVGLSINESLRRGFNDGFILKYAVPGMEGASCQVSWDSQSLLNMWNLSVQLGNENMLTDEFSAKFTTAVQEHTNSVYGINLEKYPLKAASLMGLRVSQESTLALHIYSSQILFVLLNFLHVEFQNNCRLPF</sequence>
<dbReference type="Proteomes" id="UP001307889">
    <property type="component" value="Chromosome 5"/>
</dbReference>
<reference evidence="1 2" key="1">
    <citation type="submission" date="2023-09" db="EMBL/GenBank/DDBJ databases">
        <title>Nesidiocoris tenuis whole genome shotgun sequence.</title>
        <authorList>
            <person name="Shibata T."/>
            <person name="Shimoda M."/>
            <person name="Kobayashi T."/>
            <person name="Uehara T."/>
        </authorList>
    </citation>
    <scope>NUCLEOTIDE SEQUENCE [LARGE SCALE GENOMIC DNA]</scope>
    <source>
        <strain evidence="1 2">Japan</strain>
    </source>
</reference>
<gene>
    <name evidence="1" type="ORF">NTJ_07769</name>
</gene>
<evidence type="ECO:0000313" key="1">
    <source>
        <dbReference type="EMBL" id="BES94959.1"/>
    </source>
</evidence>
<accession>A0ABN7ARX7</accession>
<protein>
    <submittedName>
        <fullName evidence="1">Uncharacterized protein</fullName>
    </submittedName>
</protein>
<keyword evidence="2" id="KW-1185">Reference proteome</keyword>
<evidence type="ECO:0000313" key="2">
    <source>
        <dbReference type="Proteomes" id="UP001307889"/>
    </source>
</evidence>
<organism evidence="1 2">
    <name type="scientific">Nesidiocoris tenuis</name>
    <dbReference type="NCBI Taxonomy" id="355587"/>
    <lineage>
        <taxon>Eukaryota</taxon>
        <taxon>Metazoa</taxon>
        <taxon>Ecdysozoa</taxon>
        <taxon>Arthropoda</taxon>
        <taxon>Hexapoda</taxon>
        <taxon>Insecta</taxon>
        <taxon>Pterygota</taxon>
        <taxon>Neoptera</taxon>
        <taxon>Paraneoptera</taxon>
        <taxon>Hemiptera</taxon>
        <taxon>Heteroptera</taxon>
        <taxon>Panheteroptera</taxon>
        <taxon>Cimicomorpha</taxon>
        <taxon>Miridae</taxon>
        <taxon>Dicyphina</taxon>
        <taxon>Nesidiocoris</taxon>
    </lineage>
</organism>
<name>A0ABN7ARX7_9HEMI</name>
<proteinExistence type="predicted"/>